<dbReference type="GO" id="GO:0005737">
    <property type="term" value="C:cytoplasm"/>
    <property type="evidence" value="ECO:0007669"/>
    <property type="project" value="UniProtKB-SubCell"/>
</dbReference>
<keyword evidence="4 5" id="KW-0269">Exonuclease</keyword>
<keyword evidence="2 5" id="KW-0540">Nuclease</keyword>
<evidence type="ECO:0000313" key="11">
    <source>
        <dbReference type="Proteomes" id="UP000076023"/>
    </source>
</evidence>
<evidence type="ECO:0000256" key="2">
    <source>
        <dbReference type="ARBA" id="ARBA00022722"/>
    </source>
</evidence>
<dbReference type="RefSeq" id="WP_169809605.1">
    <property type="nucleotide sequence ID" value="NZ_BDCO01000002.1"/>
</dbReference>
<dbReference type="InterPro" id="IPR025824">
    <property type="entry name" value="OB-fold_nuc-bd_dom"/>
</dbReference>
<dbReference type="EMBL" id="BDCO01000002">
    <property type="protein sequence ID" value="GAT33538.1"/>
    <property type="molecule type" value="Genomic_DNA"/>
</dbReference>
<evidence type="ECO:0000256" key="1">
    <source>
        <dbReference type="ARBA" id="ARBA00022490"/>
    </source>
</evidence>
<dbReference type="Proteomes" id="UP000076023">
    <property type="component" value="Unassembled WGS sequence"/>
</dbReference>
<feature type="region of interest" description="Disordered" evidence="7">
    <location>
        <begin position="1"/>
        <end position="58"/>
    </location>
</feature>
<dbReference type="EC" id="3.1.11.6" evidence="5"/>
<feature type="region of interest" description="Disordered" evidence="7">
    <location>
        <begin position="492"/>
        <end position="515"/>
    </location>
</feature>
<dbReference type="PANTHER" id="PTHR30008">
    <property type="entry name" value="EXODEOXYRIBONUCLEASE 7 LARGE SUBUNIT"/>
    <property type="match status" value="1"/>
</dbReference>
<evidence type="ECO:0000256" key="5">
    <source>
        <dbReference type="HAMAP-Rule" id="MF_00378"/>
    </source>
</evidence>
<comment type="similarity">
    <text evidence="5 6">Belongs to the XseA family.</text>
</comment>
<dbReference type="GO" id="GO:0003676">
    <property type="term" value="F:nucleic acid binding"/>
    <property type="evidence" value="ECO:0007669"/>
    <property type="project" value="InterPro"/>
</dbReference>
<evidence type="ECO:0000256" key="6">
    <source>
        <dbReference type="RuleBase" id="RU004355"/>
    </source>
</evidence>
<evidence type="ECO:0000256" key="7">
    <source>
        <dbReference type="SAM" id="MobiDB-lite"/>
    </source>
</evidence>
<keyword evidence="11" id="KW-1185">Reference proteome</keyword>
<comment type="function">
    <text evidence="5">Bidirectionally degrades single-stranded DNA into large acid-insoluble oligonucleotides, which are then degraded further into small acid-soluble oligonucleotides.</text>
</comment>
<dbReference type="FunCoup" id="A0A146GA80">
    <property type="interactions" value="271"/>
</dbReference>
<protein>
    <recommendedName>
        <fullName evidence="5">Exodeoxyribonuclease 7 large subunit</fullName>
        <ecNumber evidence="5">3.1.11.6</ecNumber>
    </recommendedName>
    <alternativeName>
        <fullName evidence="5">Exodeoxyribonuclease VII large subunit</fullName>
        <shortName evidence="5">Exonuclease VII large subunit</shortName>
    </alternativeName>
</protein>
<dbReference type="GO" id="GO:0009318">
    <property type="term" value="C:exodeoxyribonuclease VII complex"/>
    <property type="evidence" value="ECO:0007669"/>
    <property type="project" value="UniProtKB-UniRule"/>
</dbReference>
<evidence type="ECO:0000313" key="10">
    <source>
        <dbReference type="EMBL" id="GAT33538.1"/>
    </source>
</evidence>
<sequence length="515" mass="56358">MQPQLDLFGSAEPPKPAPAKTPKPKAKEATESKPAAPVTLDLTAPPQPDPEPPAPKEPVVLSVSQLTRSIRGLIEDHVGELWVEGEISNLRKQSSGHQYFTLKDAGSQLSCVLFAGQASQLRGVNLTDGQCVQVFGQVTVYEARGQYQLVVRIVRNKGEGLLQAKFEALKAKLAAEGLFEPDRKRTLPRFPKVVGVVTSPTGAALKDFLNVLHRRHPGIEVIINPVRVQGAGASREIAQAVREFSEPEKYHLPPVEVIVVTRGGGSIEDLWEFNEEVVARAIADASVPVVSAVGHEIDFTIADFVADLRAPTPSAAAEILAADRVEVLSSLRQQAARLHRTMEARFDLLTAQVRALASSAALREPERRVAELRQTTDRMAEIIERRATEAWERPSHLLKNLSLRLQNQSPENKLAQARQSLTWFGNRLEESILREMENRHARLEHTRGILSALSPEGTLQRGYTITLDASGKPVTRAAGVSPGATLRTRFLDGEVESEARSVDAPPPGRIERPST</sequence>
<accession>A0A146GA80</accession>
<organism evidence="10 11">
    <name type="scientific">Terrimicrobium sacchariphilum</name>
    <dbReference type="NCBI Taxonomy" id="690879"/>
    <lineage>
        <taxon>Bacteria</taxon>
        <taxon>Pseudomonadati</taxon>
        <taxon>Verrucomicrobiota</taxon>
        <taxon>Terrimicrobiia</taxon>
        <taxon>Terrimicrobiales</taxon>
        <taxon>Terrimicrobiaceae</taxon>
        <taxon>Terrimicrobium</taxon>
    </lineage>
</organism>
<name>A0A146GA80_TERSA</name>
<proteinExistence type="inferred from homology"/>
<comment type="subcellular location">
    <subcellularLocation>
        <location evidence="5 6">Cytoplasm</location>
    </subcellularLocation>
</comment>
<evidence type="ECO:0000256" key="4">
    <source>
        <dbReference type="ARBA" id="ARBA00022839"/>
    </source>
</evidence>
<dbReference type="PANTHER" id="PTHR30008:SF0">
    <property type="entry name" value="EXODEOXYRIBONUCLEASE 7 LARGE SUBUNIT"/>
    <property type="match status" value="1"/>
</dbReference>
<dbReference type="AlphaFoldDB" id="A0A146GA80"/>
<feature type="domain" description="Exonuclease VII large subunit C-terminal" evidence="8">
    <location>
        <begin position="178"/>
        <end position="497"/>
    </location>
</feature>
<dbReference type="Pfam" id="PF13742">
    <property type="entry name" value="tRNA_anti_2"/>
    <property type="match status" value="1"/>
</dbReference>
<dbReference type="GO" id="GO:0008855">
    <property type="term" value="F:exodeoxyribonuclease VII activity"/>
    <property type="evidence" value="ECO:0007669"/>
    <property type="project" value="UniProtKB-UniRule"/>
</dbReference>
<dbReference type="STRING" id="690879.TSACC_21955"/>
<evidence type="ECO:0000259" key="9">
    <source>
        <dbReference type="Pfam" id="PF13742"/>
    </source>
</evidence>
<feature type="domain" description="OB-fold nucleic acid binding" evidence="9">
    <location>
        <begin position="61"/>
        <end position="153"/>
    </location>
</feature>
<dbReference type="Pfam" id="PF02601">
    <property type="entry name" value="Exonuc_VII_L"/>
    <property type="match status" value="1"/>
</dbReference>
<evidence type="ECO:0000256" key="3">
    <source>
        <dbReference type="ARBA" id="ARBA00022801"/>
    </source>
</evidence>
<gene>
    <name evidence="5" type="primary">xseA</name>
    <name evidence="10" type="ORF">TSACC_21955</name>
</gene>
<evidence type="ECO:0000259" key="8">
    <source>
        <dbReference type="Pfam" id="PF02601"/>
    </source>
</evidence>
<dbReference type="InterPro" id="IPR003753">
    <property type="entry name" value="Exonuc_VII_L"/>
</dbReference>
<dbReference type="GO" id="GO:0006308">
    <property type="term" value="P:DNA catabolic process"/>
    <property type="evidence" value="ECO:0007669"/>
    <property type="project" value="UniProtKB-UniRule"/>
</dbReference>
<keyword evidence="3 5" id="KW-0378">Hydrolase</keyword>
<dbReference type="NCBIfam" id="TIGR00237">
    <property type="entry name" value="xseA"/>
    <property type="match status" value="1"/>
</dbReference>
<dbReference type="InterPro" id="IPR020579">
    <property type="entry name" value="Exonuc_VII_lsu_C"/>
</dbReference>
<feature type="compositionally biased region" description="Basic and acidic residues" evidence="7">
    <location>
        <begin position="492"/>
        <end position="501"/>
    </location>
</feature>
<comment type="catalytic activity">
    <reaction evidence="5 6">
        <text>Exonucleolytic cleavage in either 5'- to 3'- or 3'- to 5'-direction to yield nucleoside 5'-phosphates.</text>
        <dbReference type="EC" id="3.1.11.6"/>
    </reaction>
</comment>
<feature type="compositionally biased region" description="Pro residues" evidence="7">
    <location>
        <begin position="45"/>
        <end position="56"/>
    </location>
</feature>
<comment type="caution">
    <text evidence="10">The sequence shown here is derived from an EMBL/GenBank/DDBJ whole genome shotgun (WGS) entry which is preliminary data.</text>
</comment>
<reference evidence="11" key="1">
    <citation type="journal article" date="2017" name="Genome Announc.">
        <title>Draft Genome Sequence of Terrimicrobium sacchariphilum NM-5T, a Facultative Anaerobic Soil Bacterium of the Class Spartobacteria.</title>
        <authorList>
            <person name="Qiu Y.L."/>
            <person name="Tourlousse D.M."/>
            <person name="Matsuura N."/>
            <person name="Ohashi A."/>
            <person name="Sekiguchi Y."/>
        </authorList>
    </citation>
    <scope>NUCLEOTIDE SEQUENCE [LARGE SCALE GENOMIC DNA]</scope>
    <source>
        <strain evidence="11">NM-5</strain>
    </source>
</reference>
<comment type="subunit">
    <text evidence="5">Heterooligomer composed of large and small subunits.</text>
</comment>
<dbReference type="InParanoid" id="A0A146GA80"/>
<dbReference type="CDD" id="cd04489">
    <property type="entry name" value="ExoVII_LU_OBF"/>
    <property type="match status" value="1"/>
</dbReference>
<dbReference type="HAMAP" id="MF_00378">
    <property type="entry name" value="Exonuc_7_L"/>
    <property type="match status" value="1"/>
</dbReference>
<keyword evidence="1 5" id="KW-0963">Cytoplasm</keyword>